<dbReference type="CDD" id="cd05403">
    <property type="entry name" value="NT_KNTase_like"/>
    <property type="match status" value="1"/>
</dbReference>
<dbReference type="EMBL" id="VXRG01000078">
    <property type="protein sequence ID" value="MXY93663.1"/>
    <property type="molecule type" value="Genomic_DNA"/>
</dbReference>
<organism evidence="2">
    <name type="scientific">Caldilineaceae bacterium SB0664_bin_27</name>
    <dbReference type="NCBI Taxonomy" id="2605260"/>
    <lineage>
        <taxon>Bacteria</taxon>
        <taxon>Bacillati</taxon>
        <taxon>Chloroflexota</taxon>
        <taxon>Caldilineae</taxon>
        <taxon>Caldilineales</taxon>
        <taxon>Caldilineaceae</taxon>
    </lineage>
</organism>
<dbReference type="AlphaFoldDB" id="A0A6B0YSE2"/>
<comment type="caution">
    <text evidence="2">The sequence shown here is derived from an EMBL/GenBank/DDBJ whole genome shotgun (WGS) entry which is preliminary data.</text>
</comment>
<protein>
    <recommendedName>
        <fullName evidence="1">Polymerase nucleotidyl transferase domain-containing protein</fullName>
    </recommendedName>
</protein>
<dbReference type="Gene3D" id="3.30.460.10">
    <property type="entry name" value="Beta Polymerase, domain 2"/>
    <property type="match status" value="1"/>
</dbReference>
<evidence type="ECO:0000259" key="1">
    <source>
        <dbReference type="Pfam" id="PF01909"/>
    </source>
</evidence>
<sequence length="322" mass="34946">MSFEIDFPPLVELPAQRAFLQALVPCLASNRQTKGIWLTGSLARGDADRWSSVDLCLLLNAEGSELLRDTGPYEEIRGALDEALGKGNAICVQTGESAVSGCLRGIDLSAIVADEVLEGTGTSCVLFELNWTLLASNESPGPWTGSLLPLYLQDGLNGNRSTDVEGKSTALGSPDIEMISRQIQQFWLLLARLPAVVRRQEQLAAHALLSELRSLLIDLVVSLNGARRPEARARINQFLGQAQREAFEKTLGYSQVSSRSGAVTGTGFNWVGQAVSLVVLYRWYAPQLAEIHTLPYPKRAEESVLALLGAELENWPSNITTG</sequence>
<dbReference type="InterPro" id="IPR043519">
    <property type="entry name" value="NT_sf"/>
</dbReference>
<proteinExistence type="predicted"/>
<dbReference type="InterPro" id="IPR002934">
    <property type="entry name" value="Polymerase_NTP_transf_dom"/>
</dbReference>
<accession>A0A6B0YSE2</accession>
<evidence type="ECO:0000313" key="2">
    <source>
        <dbReference type="EMBL" id="MXY93663.1"/>
    </source>
</evidence>
<name>A0A6B0YSE2_9CHLR</name>
<dbReference type="GO" id="GO:0016779">
    <property type="term" value="F:nucleotidyltransferase activity"/>
    <property type="evidence" value="ECO:0007669"/>
    <property type="project" value="InterPro"/>
</dbReference>
<reference evidence="2" key="1">
    <citation type="submission" date="2019-09" db="EMBL/GenBank/DDBJ databases">
        <title>Characterisation of the sponge microbiome using genome-centric metagenomics.</title>
        <authorList>
            <person name="Engelberts J.P."/>
            <person name="Robbins S.J."/>
            <person name="De Goeij J.M."/>
            <person name="Aranda M."/>
            <person name="Bell S.C."/>
            <person name="Webster N.S."/>
        </authorList>
    </citation>
    <scope>NUCLEOTIDE SEQUENCE</scope>
    <source>
        <strain evidence="2">SB0664_bin_27</strain>
    </source>
</reference>
<feature type="domain" description="Polymerase nucleotidyl transferase" evidence="1">
    <location>
        <begin position="26"/>
        <end position="78"/>
    </location>
</feature>
<dbReference type="SUPFAM" id="SSF81301">
    <property type="entry name" value="Nucleotidyltransferase"/>
    <property type="match status" value="1"/>
</dbReference>
<dbReference type="Pfam" id="PF01909">
    <property type="entry name" value="NTP_transf_2"/>
    <property type="match status" value="1"/>
</dbReference>
<gene>
    <name evidence="2" type="ORF">F4Y42_09460</name>
</gene>